<dbReference type="InterPro" id="IPR043138">
    <property type="entry name" value="GGT_lsub"/>
</dbReference>
<dbReference type="InterPro" id="IPR051792">
    <property type="entry name" value="GGT_bact"/>
</dbReference>
<dbReference type="InterPro" id="IPR029055">
    <property type="entry name" value="Ntn_hydrolases_N"/>
</dbReference>
<reference evidence="5 6" key="1">
    <citation type="submission" date="2018-07" db="EMBL/GenBank/DDBJ databases">
        <title>Genomic Encyclopedia of Type Strains, Phase III (KMG-III): the genomes of soil and plant-associated and newly described type strains.</title>
        <authorList>
            <person name="Whitman W."/>
        </authorList>
    </citation>
    <scope>NUCLEOTIDE SEQUENCE [LARGE SCALE GENOMIC DNA]</scope>
    <source>
        <strain evidence="5 6">CECT 8488</strain>
    </source>
</reference>
<proteinExistence type="inferred from homology"/>
<dbReference type="InterPro" id="IPR043137">
    <property type="entry name" value="GGT_ssub_C"/>
</dbReference>
<protein>
    <submittedName>
        <fullName evidence="5">Gamma-glutamyltranspeptidase/glutathione hydrolase</fullName>
    </submittedName>
</protein>
<dbReference type="PANTHER" id="PTHR43199">
    <property type="entry name" value="GLUTATHIONE HYDROLASE"/>
    <property type="match status" value="1"/>
</dbReference>
<dbReference type="OrthoDB" id="9781342at2"/>
<evidence type="ECO:0000256" key="1">
    <source>
        <dbReference type="ARBA" id="ARBA00009381"/>
    </source>
</evidence>
<sequence>MDQWLSPYRDVDLLAPAGIEEVLPPDPLREERTARAISKGYMITAAHPAASQAGARLLHEGGNAVDSVFAAQAILNLVMPQSSGFGGDGALIYWDEAAQRLYAYDGRGMAPLAVDRRIFLNPDGSERALDEVSNSGATILVPGLMSLLGHAHARHGEFPLEQVLGDAIFLSKNGFPLSPALHKEIRKTQVVERENSRSNPIKDALSRQLQIGSLIKNTEFASFLNVIAQCGYGAFYHGPMADSLVQTINHAPGIPGSMSKGDLASYQPKERNTICISYRGYRICGMGPPISGSLSVLQIMGMLEHHPIDKESPDSVAAVQMIAEAARLAIADHDLYVADMDYVDVPSGGLVESRYLAMRAQEFSLGPGPKGDARSGYPPGASNLRYGRQKALPPGTATQIVARDKMGNFALLTSGLETRFGSGHWVHGLPLNSALLGFSKHNTEHGVPVRNRIEPGKRPAASWAPVIVFDPQDRPILALGAAGDDQSALYVARVLVAVLDWGLSLQNAVSLPQFSYADGAIHLEVKSSLAELAVRLRNLGYTVRLQAKKTGLHGISLIQDRGLEGGVDPRGEGMAIGDQNLLKNLREAFELVVPKQNLTEQSKES</sequence>
<dbReference type="AlphaFoldDB" id="A0A3D9HN43"/>
<comment type="similarity">
    <text evidence="1">Belongs to the gamma-glutamyltransferase family.</text>
</comment>
<name>A0A3D9HN43_9PROT</name>
<dbReference type="EMBL" id="QRDW01000004">
    <property type="protein sequence ID" value="RED50922.1"/>
    <property type="molecule type" value="Genomic_DNA"/>
</dbReference>
<dbReference type="GO" id="GO:0016787">
    <property type="term" value="F:hydrolase activity"/>
    <property type="evidence" value="ECO:0007669"/>
    <property type="project" value="UniProtKB-KW"/>
</dbReference>
<accession>A0A3D9HN43</accession>
<keyword evidence="6" id="KW-1185">Reference proteome</keyword>
<dbReference type="PRINTS" id="PR01210">
    <property type="entry name" value="GGTRANSPTASE"/>
</dbReference>
<dbReference type="Gene3D" id="3.60.20.40">
    <property type="match status" value="1"/>
</dbReference>
<keyword evidence="2" id="KW-0808">Transferase</keyword>
<keyword evidence="3 5" id="KW-0378">Hydrolase</keyword>
<evidence type="ECO:0000256" key="4">
    <source>
        <dbReference type="ARBA" id="ARBA00023145"/>
    </source>
</evidence>
<comment type="caution">
    <text evidence="5">The sequence shown here is derived from an EMBL/GenBank/DDBJ whole genome shotgun (WGS) entry which is preliminary data.</text>
</comment>
<evidence type="ECO:0000256" key="3">
    <source>
        <dbReference type="ARBA" id="ARBA00022801"/>
    </source>
</evidence>
<evidence type="ECO:0000256" key="2">
    <source>
        <dbReference type="ARBA" id="ARBA00022679"/>
    </source>
</evidence>
<evidence type="ECO:0000313" key="6">
    <source>
        <dbReference type="Proteomes" id="UP000256845"/>
    </source>
</evidence>
<dbReference type="Gene3D" id="1.10.246.130">
    <property type="match status" value="1"/>
</dbReference>
<dbReference type="RefSeq" id="WP_115936709.1">
    <property type="nucleotide sequence ID" value="NZ_QRDW01000004.1"/>
</dbReference>
<dbReference type="Pfam" id="PF01019">
    <property type="entry name" value="G_glu_transpept"/>
    <property type="match status" value="1"/>
</dbReference>
<keyword evidence="4" id="KW-0865">Zymogen</keyword>
<dbReference type="PANTHER" id="PTHR43199:SF1">
    <property type="entry name" value="GLUTATHIONE HYDROLASE PROENZYME"/>
    <property type="match status" value="1"/>
</dbReference>
<dbReference type="GO" id="GO:0016740">
    <property type="term" value="F:transferase activity"/>
    <property type="evidence" value="ECO:0007669"/>
    <property type="project" value="UniProtKB-KW"/>
</dbReference>
<dbReference type="Proteomes" id="UP000256845">
    <property type="component" value="Unassembled WGS sequence"/>
</dbReference>
<organism evidence="5 6">
    <name type="scientific">Aestuariispira insulae</name>
    <dbReference type="NCBI Taxonomy" id="1461337"/>
    <lineage>
        <taxon>Bacteria</taxon>
        <taxon>Pseudomonadati</taxon>
        <taxon>Pseudomonadota</taxon>
        <taxon>Alphaproteobacteria</taxon>
        <taxon>Rhodospirillales</taxon>
        <taxon>Kiloniellaceae</taxon>
        <taxon>Aestuariispira</taxon>
    </lineage>
</organism>
<dbReference type="SUPFAM" id="SSF56235">
    <property type="entry name" value="N-terminal nucleophile aminohydrolases (Ntn hydrolases)"/>
    <property type="match status" value="1"/>
</dbReference>
<gene>
    <name evidence="5" type="ORF">DFP90_104194</name>
</gene>
<evidence type="ECO:0000313" key="5">
    <source>
        <dbReference type="EMBL" id="RED50922.1"/>
    </source>
</evidence>